<organism evidence="1 2">
    <name type="scientific">Actinomadura livida</name>
    <dbReference type="NCBI Taxonomy" id="79909"/>
    <lineage>
        <taxon>Bacteria</taxon>
        <taxon>Bacillati</taxon>
        <taxon>Actinomycetota</taxon>
        <taxon>Actinomycetes</taxon>
        <taxon>Streptosporangiales</taxon>
        <taxon>Thermomonosporaceae</taxon>
        <taxon>Actinomadura</taxon>
    </lineage>
</organism>
<evidence type="ECO:0000313" key="1">
    <source>
        <dbReference type="EMBL" id="MBB4778894.1"/>
    </source>
</evidence>
<reference evidence="1 2" key="1">
    <citation type="submission" date="2020-08" db="EMBL/GenBank/DDBJ databases">
        <title>Sequencing the genomes of 1000 actinobacteria strains.</title>
        <authorList>
            <person name="Klenk H.-P."/>
        </authorList>
    </citation>
    <scope>NUCLEOTIDE SEQUENCE [LARGE SCALE GENOMIC DNA]</scope>
    <source>
        <strain evidence="1 2">DSM 44772</strain>
    </source>
</reference>
<comment type="caution">
    <text evidence="1">The sequence shown here is derived from an EMBL/GenBank/DDBJ whole genome shotgun (WGS) entry which is preliminary data.</text>
</comment>
<accession>A0A7W7N284</accession>
<evidence type="ECO:0000313" key="2">
    <source>
        <dbReference type="Proteomes" id="UP000549343"/>
    </source>
</evidence>
<gene>
    <name evidence="1" type="ORF">F4557_007312</name>
</gene>
<name>A0A7W7N284_9ACTN</name>
<dbReference type="EMBL" id="JACHMV010000001">
    <property type="protein sequence ID" value="MBB4778894.1"/>
    <property type="molecule type" value="Genomic_DNA"/>
</dbReference>
<protein>
    <submittedName>
        <fullName evidence="1">Uncharacterized protein</fullName>
    </submittedName>
</protein>
<proteinExistence type="predicted"/>
<dbReference type="Proteomes" id="UP000549343">
    <property type="component" value="Unassembled WGS sequence"/>
</dbReference>
<dbReference type="AlphaFoldDB" id="A0A7W7N284"/>
<dbReference type="RefSeq" id="WP_184890117.1">
    <property type="nucleotide sequence ID" value="NZ_BAAAHD010000012.1"/>
</dbReference>
<sequence>MGLDLVALAKERRLTQDWERRRIGRHGVLVEEGTVGTFVYLFTDDRVLVAKANRGYRDDVMEALLDAVADLVDGEFGDTVHARPIDVPGFALDRAVLLGPGQTGFWESRGPELRARGLQVLPAHRGEVADGEPAERFRRAVLGKGLSVREGHWDRDPVPRALVTRDDGPKHGMSVPKARDMIISAETVLDNYARSIPPGIEILLRDVRDRELRLRRDWDRFNGILVDDRSELEVSLPADRLWERLGPLFHGEDTGAATLVAGPEESAPMLMVRVHNRYRSDGPMSPVMLDDALKWVRSLEPVDGHFLTFAGRSDDAVQMMWMGGPEMKPPETFPEQRREWAAELRREGPRLWLEAPFPEKRELHGRFVTTEEAERMVTILAVEDRVAVHELGDLEINTW</sequence>